<keyword evidence="13" id="KW-1185">Reference proteome</keyword>
<comment type="similarity">
    <text evidence="2">Belongs to the glycosyl hydrolase 81 family.</text>
</comment>
<evidence type="ECO:0000256" key="3">
    <source>
        <dbReference type="ARBA" id="ARBA00012780"/>
    </source>
</evidence>
<feature type="compositionally biased region" description="Basic residues" evidence="9">
    <location>
        <begin position="9"/>
        <end position="25"/>
    </location>
</feature>
<dbReference type="InterPro" id="IPR005200">
    <property type="entry name" value="Endo-beta-glucanase"/>
</dbReference>
<dbReference type="Gramene" id="ERN05901">
    <property type="protein sequence ID" value="ERN05901"/>
    <property type="gene ID" value="AMTR_s00006p00267310"/>
</dbReference>
<evidence type="ECO:0000313" key="12">
    <source>
        <dbReference type="EMBL" id="ERN05901.1"/>
    </source>
</evidence>
<comment type="catalytic activity">
    <reaction evidence="1">
        <text>Hydrolysis of (1-&gt;3)-beta-D-glucosidic linkages in (1-&gt;3)-beta-D-glucans.</text>
        <dbReference type="EC" id="3.2.1.39"/>
    </reaction>
</comment>
<evidence type="ECO:0000259" key="10">
    <source>
        <dbReference type="Pfam" id="PF03639"/>
    </source>
</evidence>
<keyword evidence="6" id="KW-0326">Glycosidase</keyword>
<evidence type="ECO:0000256" key="4">
    <source>
        <dbReference type="ARBA" id="ARBA00022801"/>
    </source>
</evidence>
<evidence type="ECO:0000256" key="1">
    <source>
        <dbReference type="ARBA" id="ARBA00000382"/>
    </source>
</evidence>
<evidence type="ECO:0000256" key="9">
    <source>
        <dbReference type="SAM" id="MobiDB-lite"/>
    </source>
</evidence>
<dbReference type="GO" id="GO:0071555">
    <property type="term" value="P:cell wall organization"/>
    <property type="evidence" value="ECO:0007669"/>
    <property type="project" value="UniProtKB-KW"/>
</dbReference>
<dbReference type="InterPro" id="IPR040451">
    <property type="entry name" value="GH81_N"/>
</dbReference>
<feature type="domain" description="Glycosyl hydrolase family 81 N-terminal" evidence="10">
    <location>
        <begin position="66"/>
        <end position="330"/>
    </location>
</feature>
<keyword evidence="8" id="KW-0624">Polysaccharide degradation</keyword>
<evidence type="ECO:0000256" key="8">
    <source>
        <dbReference type="ARBA" id="ARBA00023326"/>
    </source>
</evidence>
<proteinExistence type="inferred from homology"/>
<dbReference type="Proteomes" id="UP000017836">
    <property type="component" value="Unassembled WGS sequence"/>
</dbReference>
<evidence type="ECO:0000256" key="7">
    <source>
        <dbReference type="ARBA" id="ARBA00023316"/>
    </source>
</evidence>
<dbReference type="PROSITE" id="PS52008">
    <property type="entry name" value="GH81"/>
    <property type="match status" value="1"/>
</dbReference>
<dbReference type="Pfam" id="PF17652">
    <property type="entry name" value="Glyco_hydro81C"/>
    <property type="match status" value="1"/>
</dbReference>
<dbReference type="STRING" id="13333.W1PE46"/>
<dbReference type="Gene3D" id="2.70.98.30">
    <property type="entry name" value="Golgi alpha-mannosidase II, domain 4"/>
    <property type="match status" value="1"/>
</dbReference>
<dbReference type="Pfam" id="PF03639">
    <property type="entry name" value="Glyco_hydro_81"/>
    <property type="match status" value="1"/>
</dbReference>
<dbReference type="HOGENOM" id="CLU_005482_4_0_1"/>
<evidence type="ECO:0000259" key="11">
    <source>
        <dbReference type="Pfam" id="PF17652"/>
    </source>
</evidence>
<dbReference type="OMA" id="DTMFAYA"/>
<dbReference type="GO" id="GO:0052861">
    <property type="term" value="F:endo-1,3(4)-beta-glucanase activity"/>
    <property type="evidence" value="ECO:0007669"/>
    <property type="project" value="InterPro"/>
</dbReference>
<keyword evidence="5" id="KW-0119">Carbohydrate metabolism</keyword>
<name>W1PE46_AMBTC</name>
<keyword evidence="4" id="KW-0378">Hydrolase</keyword>
<evidence type="ECO:0000256" key="2">
    <source>
        <dbReference type="ARBA" id="ARBA00010730"/>
    </source>
</evidence>
<dbReference type="AlphaFoldDB" id="W1PE46"/>
<dbReference type="eggNOG" id="KOG2254">
    <property type="taxonomic scope" value="Eukaryota"/>
</dbReference>
<dbReference type="GO" id="GO:0000272">
    <property type="term" value="P:polysaccharide catabolic process"/>
    <property type="evidence" value="ECO:0007669"/>
    <property type="project" value="UniProtKB-KW"/>
</dbReference>
<organism evidence="12 13">
    <name type="scientific">Amborella trichopoda</name>
    <dbReference type="NCBI Taxonomy" id="13333"/>
    <lineage>
        <taxon>Eukaryota</taxon>
        <taxon>Viridiplantae</taxon>
        <taxon>Streptophyta</taxon>
        <taxon>Embryophyta</taxon>
        <taxon>Tracheophyta</taxon>
        <taxon>Spermatophyta</taxon>
        <taxon>Magnoliopsida</taxon>
        <taxon>Amborellales</taxon>
        <taxon>Amborellaceae</taxon>
        <taxon>Amborella</taxon>
    </lineage>
</organism>
<dbReference type="InterPro" id="IPR040720">
    <property type="entry name" value="GH81_C"/>
</dbReference>
<keyword evidence="7" id="KW-0961">Cell wall biogenesis/degradation</keyword>
<reference evidence="13" key="1">
    <citation type="journal article" date="2013" name="Science">
        <title>The Amborella genome and the evolution of flowering plants.</title>
        <authorList>
            <consortium name="Amborella Genome Project"/>
        </authorList>
    </citation>
    <scope>NUCLEOTIDE SEQUENCE [LARGE SCALE GENOMIC DNA]</scope>
</reference>
<dbReference type="PANTHER" id="PTHR31983">
    <property type="entry name" value="ENDO-1,3(4)-BETA-GLUCANASE 1"/>
    <property type="match status" value="1"/>
</dbReference>
<feature type="region of interest" description="Disordered" evidence="9">
    <location>
        <begin position="1"/>
        <end position="40"/>
    </location>
</feature>
<evidence type="ECO:0000256" key="5">
    <source>
        <dbReference type="ARBA" id="ARBA00023277"/>
    </source>
</evidence>
<dbReference type="PANTHER" id="PTHR31983:SF0">
    <property type="entry name" value="GLUCAN ENDO-1,3-BETA-D-GLUCOSIDASE 2"/>
    <property type="match status" value="1"/>
</dbReference>
<protein>
    <recommendedName>
        <fullName evidence="3">glucan endo-1,3-beta-D-glucosidase</fullName>
        <ecNumber evidence="3">3.2.1.39</ecNumber>
    </recommendedName>
</protein>
<dbReference type="EMBL" id="KI393980">
    <property type="protein sequence ID" value="ERN05901.1"/>
    <property type="molecule type" value="Genomic_DNA"/>
</dbReference>
<dbReference type="EC" id="3.2.1.39" evidence="3"/>
<gene>
    <name evidence="12" type="ORF">AMTR_s00006p00267310</name>
</gene>
<sequence>MKKLESLARLKRFLTRKGKGKGKSKSKSESETETETPMAKFRPFLFPETQSAVLPDPPPFFSPQIRNPPLPTNTFWQNFALKNGDQPEYMHPYLVKSSNSSLSISYPSRFVQPNFIYQVFIPNITISSSSSLSLTVHHEITSFDDLSLSLALPGGLVFPLVRGSPYITCLIRSSDTQFTISSSNAILSVTSSNHSTKHVVKLNNNQTWVIYSSSSLSLANDLTVCNFTGIIRIALLPDPSSEPILDKFSSCYPLSGKAVFSKPFTLSYEWKKKGWGELLLLAHPLHLQLLSNECKATVEPGLSYRSIDGDLIGVSGDSWVLRTDPIPINWHSIGGIKNPESSIPAIVSALKQDVEGLKQGLPATSSTYFYGKAIARTARLALIAEEVELPSVIPTIQQFLKDSITPWLEGNFAGNSFLYDPKWGGIVSKVGSSDSGADFGFGIYNDHHYHLGYFLYAIAVLAKLDPIWGRKFRPQAYSIVGDFMSLSHQFGYPKLRNFDLWKLHSWAGGLTEFADGRNQESTSEAINAYYSASLLGLAYGDGQLASIGSTLTAMEIRAAQTWWHVRERGGMYEKEFNEKNRVVGVLWSNKRDAGLWFAPPEWRECRLGIQVLPLLPVTEVVFSDVGFVRELVDWAMPALERQGVGEGWKGFVYALEGVYEREKALEKIGKLTGHDDGNSLSNLLWWVYSRQDGEEGSDGRWCWCYTH</sequence>
<evidence type="ECO:0000313" key="13">
    <source>
        <dbReference type="Proteomes" id="UP000017836"/>
    </source>
</evidence>
<dbReference type="GO" id="GO:0042973">
    <property type="term" value="F:glucan endo-1,3-beta-D-glucosidase activity"/>
    <property type="evidence" value="ECO:0007669"/>
    <property type="project" value="UniProtKB-EC"/>
</dbReference>
<evidence type="ECO:0000256" key="6">
    <source>
        <dbReference type="ARBA" id="ARBA00023295"/>
    </source>
</evidence>
<feature type="domain" description="Glycosyl hydrolase family 81 C-terminal" evidence="11">
    <location>
        <begin position="341"/>
        <end position="686"/>
    </location>
</feature>
<accession>W1PE46</accession>